<dbReference type="InterPro" id="IPR001539">
    <property type="entry name" value="Peptidase_U32"/>
</dbReference>
<reference evidence="1 2" key="1">
    <citation type="submission" date="2014-02" db="EMBL/GenBank/DDBJ databases">
        <title>Genome sequence of Paenibacillus darwinianus reveals adaptive mechanisms for survival in Antarctic soils.</title>
        <authorList>
            <person name="Dsouza M."/>
            <person name="Taylor M.W."/>
            <person name="Turner S.J."/>
            <person name="Aislabie J."/>
        </authorList>
    </citation>
    <scope>NUCLEOTIDE SEQUENCE [LARGE SCALE GENOMIC DNA]</scope>
    <source>
        <strain evidence="1 2">CE1</strain>
    </source>
</reference>
<sequence>MAATKRTELLTTAASMEELRRLAEAGADAFAVGESRYAVRMAGEFDLGMIREAVAFAKPRGVRIYAAVNNLIDNALLPQLPAYLRALDEAGVDAVIFGDPAVLAVARSEGLTIGLHWNAEMTSTNYATANYWGRRGAMRVVLARELNMEQVIDFKANTGLEVQVQVHGMTNIYHSKRSLIHSYAEHQQRSGKEAELKEHADGRGMESGLYLIEVERPDERFPIYEDANGTHMMSSDDICMLESLHELLEPGIDSVKIEGLLKPTAYNEAVVRAYRAVMDAYYADPEGYRFRDEWLDPIRELQDPHRELSFGFFYKEQVY</sequence>
<dbReference type="EMBL" id="JFHU01000168">
    <property type="protein sequence ID" value="EXX87106.1"/>
    <property type="molecule type" value="Genomic_DNA"/>
</dbReference>
<organism evidence="1 2">
    <name type="scientific">Paenibacillus darwinianus</name>
    <dbReference type="NCBI Taxonomy" id="1380763"/>
    <lineage>
        <taxon>Bacteria</taxon>
        <taxon>Bacillati</taxon>
        <taxon>Bacillota</taxon>
        <taxon>Bacilli</taxon>
        <taxon>Bacillales</taxon>
        <taxon>Paenibacillaceae</taxon>
        <taxon>Paenibacillus</taxon>
    </lineage>
</organism>
<accession>A0A9W5W757</accession>
<name>A0A9W5W757_9BACL</name>
<dbReference type="InterPro" id="IPR051454">
    <property type="entry name" value="RNA/ubiquinone_mod_enzymes"/>
</dbReference>
<dbReference type="AlphaFoldDB" id="A0A9W5W757"/>
<gene>
    <name evidence="1" type="ORF">BG53_04865</name>
</gene>
<protein>
    <submittedName>
        <fullName evidence="1">Peptidase U32</fullName>
    </submittedName>
</protein>
<dbReference type="Pfam" id="PF01136">
    <property type="entry name" value="Peptidase_U32"/>
    <property type="match status" value="1"/>
</dbReference>
<dbReference type="PANTHER" id="PTHR30217:SF7">
    <property type="entry name" value="TRNA HYDROXYLATION PROTEIN P2"/>
    <property type="match status" value="1"/>
</dbReference>
<dbReference type="Proteomes" id="UP000053750">
    <property type="component" value="Unassembled WGS sequence"/>
</dbReference>
<dbReference type="PANTHER" id="PTHR30217">
    <property type="entry name" value="PEPTIDASE U32 FAMILY"/>
    <property type="match status" value="1"/>
</dbReference>
<keyword evidence="2" id="KW-1185">Reference proteome</keyword>
<evidence type="ECO:0000313" key="2">
    <source>
        <dbReference type="Proteomes" id="UP000053750"/>
    </source>
</evidence>
<comment type="caution">
    <text evidence="1">The sequence shown here is derived from an EMBL/GenBank/DDBJ whole genome shotgun (WGS) entry which is preliminary data.</text>
</comment>
<proteinExistence type="predicted"/>
<evidence type="ECO:0000313" key="1">
    <source>
        <dbReference type="EMBL" id="EXX87106.1"/>
    </source>
</evidence>